<keyword evidence="1" id="KW-0812">Transmembrane</keyword>
<name>A0ABS4T3M7_9MICC</name>
<organism evidence="3 4">
    <name type="scientific">Nesterenkonia lacusekhoensis</name>
    <dbReference type="NCBI Taxonomy" id="150832"/>
    <lineage>
        <taxon>Bacteria</taxon>
        <taxon>Bacillati</taxon>
        <taxon>Actinomycetota</taxon>
        <taxon>Actinomycetes</taxon>
        <taxon>Micrococcales</taxon>
        <taxon>Micrococcaceae</taxon>
        <taxon>Nesterenkonia</taxon>
    </lineage>
</organism>
<evidence type="ECO:0000313" key="3">
    <source>
        <dbReference type="EMBL" id="MBP2319068.1"/>
    </source>
</evidence>
<evidence type="ECO:0000256" key="1">
    <source>
        <dbReference type="SAM" id="Phobius"/>
    </source>
</evidence>
<keyword evidence="4" id="KW-1185">Reference proteome</keyword>
<accession>A0ABS4T3M7</accession>
<feature type="signal peptide" evidence="2">
    <location>
        <begin position="1"/>
        <end position="24"/>
    </location>
</feature>
<dbReference type="EMBL" id="JAGINX010000001">
    <property type="protein sequence ID" value="MBP2319068.1"/>
    <property type="molecule type" value="Genomic_DNA"/>
</dbReference>
<evidence type="ECO:0000256" key="2">
    <source>
        <dbReference type="SAM" id="SignalP"/>
    </source>
</evidence>
<evidence type="ECO:0000313" key="4">
    <source>
        <dbReference type="Proteomes" id="UP001519331"/>
    </source>
</evidence>
<comment type="caution">
    <text evidence="3">The sequence shown here is derived from an EMBL/GenBank/DDBJ whole genome shotgun (WGS) entry which is preliminary data.</text>
</comment>
<feature type="chain" id="PRO_5045251865" evidence="2">
    <location>
        <begin position="25"/>
        <end position="110"/>
    </location>
</feature>
<dbReference type="RefSeq" id="WP_210049654.1">
    <property type="nucleotide sequence ID" value="NZ_JAGINX010000001.1"/>
</dbReference>
<dbReference type="Proteomes" id="UP001519331">
    <property type="component" value="Unassembled WGS sequence"/>
</dbReference>
<sequence length="110" mass="11603">MLIKFGPSLAILLLGSLSIGIAAAGTIGTSDQWVNHGVATVLAAMILTGLSYARGWAHFAWPPVLGFLVASIGVVTATGMLINIGYGLLLVLTLWHAYQAERPRSERVTD</sequence>
<keyword evidence="2" id="KW-0732">Signal</keyword>
<feature type="transmembrane region" description="Helical" evidence="1">
    <location>
        <begin position="65"/>
        <end position="98"/>
    </location>
</feature>
<protein>
    <submittedName>
        <fullName evidence="3">Uncharacterized protein</fullName>
    </submittedName>
</protein>
<gene>
    <name evidence="3" type="ORF">JOF45_002087</name>
</gene>
<feature type="transmembrane region" description="Helical" evidence="1">
    <location>
        <begin position="34"/>
        <end position="53"/>
    </location>
</feature>
<reference evidence="3 4" key="1">
    <citation type="submission" date="2021-03" db="EMBL/GenBank/DDBJ databases">
        <title>Sequencing the genomes of 1000 actinobacteria strains.</title>
        <authorList>
            <person name="Klenk H.-P."/>
        </authorList>
    </citation>
    <scope>NUCLEOTIDE SEQUENCE [LARGE SCALE GENOMIC DNA]</scope>
    <source>
        <strain evidence="3 4">DSM 12544</strain>
    </source>
</reference>
<proteinExistence type="predicted"/>
<keyword evidence="1" id="KW-0472">Membrane</keyword>
<keyword evidence="1" id="KW-1133">Transmembrane helix</keyword>